<evidence type="ECO:0000259" key="6">
    <source>
        <dbReference type="PROSITE" id="PS50865"/>
    </source>
</evidence>
<feature type="domain" description="SET" evidence="5">
    <location>
        <begin position="5"/>
        <end position="239"/>
    </location>
</feature>
<feature type="domain" description="MYND-type" evidence="6">
    <location>
        <begin position="53"/>
        <end position="93"/>
    </location>
</feature>
<dbReference type="InterPro" id="IPR001214">
    <property type="entry name" value="SET_dom"/>
</dbReference>
<dbReference type="Gene3D" id="1.10.220.160">
    <property type="match status" value="1"/>
</dbReference>
<gene>
    <name evidence="7" type="ORF">JX265_008677</name>
</gene>
<keyword evidence="2 4" id="KW-0863">Zinc-finger</keyword>
<dbReference type="InterPro" id="IPR046341">
    <property type="entry name" value="SET_dom_sf"/>
</dbReference>
<evidence type="ECO:0000256" key="4">
    <source>
        <dbReference type="PROSITE-ProRule" id="PRU00134"/>
    </source>
</evidence>
<dbReference type="PROSITE" id="PS50280">
    <property type="entry name" value="SET"/>
    <property type="match status" value="1"/>
</dbReference>
<dbReference type="Proteomes" id="UP000829685">
    <property type="component" value="Unassembled WGS sequence"/>
</dbReference>
<keyword evidence="8" id="KW-1185">Reference proteome</keyword>
<dbReference type="SUPFAM" id="SSF82199">
    <property type="entry name" value="SET domain"/>
    <property type="match status" value="1"/>
</dbReference>
<evidence type="ECO:0000259" key="5">
    <source>
        <dbReference type="PROSITE" id="PS50280"/>
    </source>
</evidence>
<keyword evidence="1" id="KW-0479">Metal-binding</keyword>
<keyword evidence="3" id="KW-0862">Zinc</keyword>
<dbReference type="Pfam" id="PF01753">
    <property type="entry name" value="zf-MYND"/>
    <property type="match status" value="1"/>
</dbReference>
<proteinExistence type="predicted"/>
<dbReference type="PROSITE" id="PS50865">
    <property type="entry name" value="ZF_MYND_2"/>
    <property type="match status" value="1"/>
</dbReference>
<sequence>MKLPPGLMLAGSASTPRGRSLTTQRAIGPGGVIAVFDEPSITIPSSPCLRLTCNYCLAGPEVPVRACTGCRTATYCSPACQKADWKLVHKGECKVFKRVKAEGHDFLPTGVRALVHMLLRTDMAAAVQEMEAHTEGFRAQKEEWRDMELQALAAMHYLGREASPQSVNEAIDLLCKLQVNSFNREDEDTGDSGIFVNPALAMVNHSCVPNAFVKFAGRKASLHAYRAIKEGEEVEISYIELNLCSLNSDLSTLRNNPSQGLLSSNKDLARLLEEIYPLCSTRLSSSETSENPTAVIRKKWQLCEPLRAAQLFAIEPLPQVMGEASIVLGEREDHPFALAICCFLAITSDAFKYPLPFSPSRLTGLLMIANLLSNTAPISGSKVPAATGSLRERIVQALSEMDQATMTQAILAIFVRWAPMFHTEDSQAFQEGSFQLRDIESLRGRQKERELIRRWARDHNDAEAQMFFEYAVQKPVDKLASFALEIMDAEFGPGQALLTSR</sequence>
<dbReference type="Gene3D" id="6.10.140.2220">
    <property type="match status" value="1"/>
</dbReference>
<evidence type="ECO:0000313" key="8">
    <source>
        <dbReference type="Proteomes" id="UP000829685"/>
    </source>
</evidence>
<dbReference type="InterPro" id="IPR050869">
    <property type="entry name" value="H3K4_H4K5_MeTrfase"/>
</dbReference>
<dbReference type="GO" id="GO:0008270">
    <property type="term" value="F:zinc ion binding"/>
    <property type="evidence" value="ECO:0007669"/>
    <property type="project" value="UniProtKB-KW"/>
</dbReference>
<dbReference type="PANTHER" id="PTHR12197">
    <property type="entry name" value="HISTONE-LYSINE N-METHYLTRANSFERASE SMYD"/>
    <property type="match status" value="1"/>
</dbReference>
<dbReference type="Gene3D" id="2.170.270.10">
    <property type="entry name" value="SET domain"/>
    <property type="match status" value="1"/>
</dbReference>
<organism evidence="7 8">
    <name type="scientific">Neoarthrinium moseri</name>
    <dbReference type="NCBI Taxonomy" id="1658444"/>
    <lineage>
        <taxon>Eukaryota</taxon>
        <taxon>Fungi</taxon>
        <taxon>Dikarya</taxon>
        <taxon>Ascomycota</taxon>
        <taxon>Pezizomycotina</taxon>
        <taxon>Sordariomycetes</taxon>
        <taxon>Xylariomycetidae</taxon>
        <taxon>Amphisphaeriales</taxon>
        <taxon>Apiosporaceae</taxon>
        <taxon>Neoarthrinium</taxon>
    </lineage>
</organism>
<evidence type="ECO:0000256" key="3">
    <source>
        <dbReference type="ARBA" id="ARBA00022833"/>
    </source>
</evidence>
<evidence type="ECO:0008006" key="9">
    <source>
        <dbReference type="Google" id="ProtNLM"/>
    </source>
</evidence>
<dbReference type="AlphaFoldDB" id="A0A9P9WHQ7"/>
<evidence type="ECO:0000256" key="1">
    <source>
        <dbReference type="ARBA" id="ARBA00022723"/>
    </source>
</evidence>
<dbReference type="PANTHER" id="PTHR12197:SF251">
    <property type="entry name" value="EG:BACR7C10.4 PROTEIN"/>
    <property type="match status" value="1"/>
</dbReference>
<protein>
    <recommendedName>
        <fullName evidence="9">Suppressor of anucleate metulae protein B</fullName>
    </recommendedName>
</protein>
<reference evidence="7" key="1">
    <citation type="submission" date="2021-03" db="EMBL/GenBank/DDBJ databases">
        <title>Revisited historic fungal species revealed as producer of novel bioactive compounds through whole genome sequencing and comparative genomics.</title>
        <authorList>
            <person name="Vignolle G.A."/>
            <person name="Hochenegger N."/>
            <person name="Mach R.L."/>
            <person name="Mach-Aigner A.R."/>
            <person name="Javad Rahimi M."/>
            <person name="Salim K.A."/>
            <person name="Chan C.M."/>
            <person name="Lim L.B.L."/>
            <person name="Cai F."/>
            <person name="Druzhinina I.S."/>
            <person name="U'Ren J.M."/>
            <person name="Derntl C."/>
        </authorList>
    </citation>
    <scope>NUCLEOTIDE SEQUENCE</scope>
    <source>
        <strain evidence="7">TUCIM 5799</strain>
    </source>
</reference>
<dbReference type="GO" id="GO:0005634">
    <property type="term" value="C:nucleus"/>
    <property type="evidence" value="ECO:0007669"/>
    <property type="project" value="TreeGrafter"/>
</dbReference>
<dbReference type="EMBL" id="JAFIMR010000024">
    <property type="protein sequence ID" value="KAI1864306.1"/>
    <property type="molecule type" value="Genomic_DNA"/>
</dbReference>
<dbReference type="Pfam" id="PF00856">
    <property type="entry name" value="SET"/>
    <property type="match status" value="1"/>
</dbReference>
<dbReference type="InterPro" id="IPR002893">
    <property type="entry name" value="Znf_MYND"/>
</dbReference>
<name>A0A9P9WHQ7_9PEZI</name>
<comment type="caution">
    <text evidence="7">The sequence shown here is derived from an EMBL/GenBank/DDBJ whole genome shotgun (WGS) entry which is preliminary data.</text>
</comment>
<evidence type="ECO:0000313" key="7">
    <source>
        <dbReference type="EMBL" id="KAI1864306.1"/>
    </source>
</evidence>
<accession>A0A9P9WHQ7</accession>
<evidence type="ECO:0000256" key="2">
    <source>
        <dbReference type="ARBA" id="ARBA00022771"/>
    </source>
</evidence>